<dbReference type="EMBL" id="QJJX01000005">
    <property type="protein sequence ID" value="PXX23674.1"/>
    <property type="molecule type" value="Genomic_DNA"/>
</dbReference>
<evidence type="ECO:0000313" key="2">
    <source>
        <dbReference type="Proteomes" id="UP000248314"/>
    </source>
</evidence>
<dbReference type="Proteomes" id="UP000248314">
    <property type="component" value="Unassembled WGS sequence"/>
</dbReference>
<keyword evidence="2" id="KW-1185">Reference proteome</keyword>
<proteinExistence type="predicted"/>
<organism evidence="1 2">
    <name type="scientific">Hoylesella shahii DSM 15611 = JCM 12083</name>
    <dbReference type="NCBI Taxonomy" id="1122991"/>
    <lineage>
        <taxon>Bacteria</taxon>
        <taxon>Pseudomonadati</taxon>
        <taxon>Bacteroidota</taxon>
        <taxon>Bacteroidia</taxon>
        <taxon>Bacteroidales</taxon>
        <taxon>Prevotellaceae</taxon>
        <taxon>Hoylesella</taxon>
    </lineage>
</organism>
<reference evidence="1 2" key="1">
    <citation type="submission" date="2018-05" db="EMBL/GenBank/DDBJ databases">
        <title>Genomic Encyclopedia of Type Strains, Phase I: the one thousand microbial genomes (KMG-I) project.</title>
        <authorList>
            <person name="Kyrpides N."/>
        </authorList>
    </citation>
    <scope>NUCLEOTIDE SEQUENCE [LARGE SCALE GENOMIC DNA]</scope>
    <source>
        <strain evidence="1 2">DSM 15611</strain>
    </source>
</reference>
<gene>
    <name evidence="1" type="ORF">EJ73_00663</name>
</gene>
<accession>A0A318HYQ5</accession>
<dbReference type="AlphaFoldDB" id="A0A318HYQ5"/>
<protein>
    <submittedName>
        <fullName evidence="1">Uncharacterized protein</fullName>
    </submittedName>
</protein>
<sequence length="70" mass="8262">MQNTVNFVENSFFKTRHFSSFFSSTNSRENRLFASEWAVDEKKATHNVKIYVKYFTFCRSAQLKSPIKQG</sequence>
<name>A0A318HYQ5_9BACT</name>
<evidence type="ECO:0000313" key="1">
    <source>
        <dbReference type="EMBL" id="PXX23674.1"/>
    </source>
</evidence>
<comment type="caution">
    <text evidence="1">The sequence shown here is derived from an EMBL/GenBank/DDBJ whole genome shotgun (WGS) entry which is preliminary data.</text>
</comment>